<dbReference type="AlphaFoldDB" id="A0A075AXT8"/>
<evidence type="ECO:0000313" key="2">
    <source>
        <dbReference type="EMBL" id="RKP21439.1"/>
    </source>
</evidence>
<dbReference type="Proteomes" id="UP000281549">
    <property type="component" value="Unassembled WGS sequence"/>
</dbReference>
<protein>
    <submittedName>
        <fullName evidence="1">Uncharacterized protein</fullName>
    </submittedName>
</protein>
<dbReference type="HOGENOM" id="CLU_1511422_0_0_1"/>
<reference evidence="4" key="2">
    <citation type="journal article" date="2018" name="Nat. Microbiol.">
        <title>Leveraging single-cell genomics to expand the fungal tree of life.</title>
        <authorList>
            <person name="Ahrendt S.R."/>
            <person name="Quandt C.A."/>
            <person name="Ciobanu D."/>
            <person name="Clum A."/>
            <person name="Salamov A."/>
            <person name="Andreopoulos B."/>
            <person name="Cheng J.F."/>
            <person name="Woyke T."/>
            <person name="Pelin A."/>
            <person name="Henrissat B."/>
            <person name="Reynolds N.K."/>
            <person name="Benny G.L."/>
            <person name="Smith M.E."/>
            <person name="James T.Y."/>
            <person name="Grigoriev I.V."/>
        </authorList>
    </citation>
    <scope>NUCLEOTIDE SEQUENCE [LARGE SCALE GENOMIC DNA]</scope>
    <source>
        <strain evidence="4">CSF55</strain>
    </source>
</reference>
<reference evidence="1 3" key="1">
    <citation type="journal article" date="2013" name="Curr. Biol.">
        <title>Shared signatures of parasitism and phylogenomics unite Cryptomycota and microsporidia.</title>
        <authorList>
            <person name="James T.Y."/>
            <person name="Pelin A."/>
            <person name="Bonen L."/>
            <person name="Ahrendt S."/>
            <person name="Sain D."/>
            <person name="Corradi N."/>
            <person name="Stajich J.E."/>
        </authorList>
    </citation>
    <scope>NUCLEOTIDE SEQUENCE [LARGE SCALE GENOMIC DNA]</scope>
    <source>
        <strain evidence="1 3">CSF55</strain>
        <strain evidence="1 3">CSF55</strain>
    </source>
</reference>
<dbReference type="EMBL" id="KE561064">
    <property type="protein sequence ID" value="EPZ33384.1"/>
    <property type="molecule type" value="Genomic_DNA"/>
</dbReference>
<gene>
    <name evidence="1" type="ORF">O9G_003245</name>
    <name evidence="2" type="ORF">ROZALSC1DRAFT_27156</name>
</gene>
<name>A0A075AXT8_ROZAC</name>
<evidence type="ECO:0000313" key="4">
    <source>
        <dbReference type="Proteomes" id="UP000281549"/>
    </source>
</evidence>
<proteinExistence type="predicted"/>
<reference evidence="2" key="3">
    <citation type="submission" date="2018-08" db="EMBL/GenBank/DDBJ databases">
        <title>Leveraging single-cell genomics to expand the Fungal Tree of Life.</title>
        <authorList>
            <consortium name="DOE Joint Genome Institute"/>
            <person name="Ahrendt S.R."/>
            <person name="Quandt C.A."/>
            <person name="Ciobanu D."/>
            <person name="Clum A."/>
            <person name="Salamov A."/>
            <person name="Andreopoulos B."/>
            <person name="Cheng J.-F."/>
            <person name="Woyke T."/>
            <person name="Pelin A."/>
            <person name="Henrissat B."/>
            <person name="Reynolds N."/>
            <person name="Benny G.L."/>
            <person name="Smith M.E."/>
            <person name="James T.Y."/>
            <person name="Grigoriev I.V."/>
        </authorList>
    </citation>
    <scope>NUCLEOTIDE SEQUENCE</scope>
    <source>
        <strain evidence="2">CSF55</strain>
    </source>
</reference>
<accession>A0A075AXT8</accession>
<evidence type="ECO:0000313" key="1">
    <source>
        <dbReference type="EMBL" id="EPZ33384.1"/>
    </source>
</evidence>
<sequence length="178" mass="21180">MQNQEKYPTEPRLIQNQKLEIEWETDIEYPNLKENNKDNVQRKSPLHTASLNQSNDIYCTPKRGTRTLKLENEQLDINRISVFATPRKVSNVLHKLPEKITPEIAQNMDFATVKQWIINYLTKLDARTMQLKSSESMDLRSEKMRSLHRAINLWPDLTSEEKEECFSLIHKYRKMKMF</sequence>
<dbReference type="Proteomes" id="UP000030755">
    <property type="component" value="Unassembled WGS sequence"/>
</dbReference>
<organism evidence="1 3">
    <name type="scientific">Rozella allomycis (strain CSF55)</name>
    <dbReference type="NCBI Taxonomy" id="988480"/>
    <lineage>
        <taxon>Eukaryota</taxon>
        <taxon>Fungi</taxon>
        <taxon>Fungi incertae sedis</taxon>
        <taxon>Cryptomycota</taxon>
        <taxon>Cryptomycota incertae sedis</taxon>
        <taxon>Rozella</taxon>
    </lineage>
</organism>
<keyword evidence="3" id="KW-1185">Reference proteome</keyword>
<dbReference type="EMBL" id="ML004955">
    <property type="protein sequence ID" value="RKP21439.1"/>
    <property type="molecule type" value="Genomic_DNA"/>
</dbReference>
<evidence type="ECO:0000313" key="3">
    <source>
        <dbReference type="Proteomes" id="UP000030755"/>
    </source>
</evidence>